<evidence type="ECO:0000256" key="2">
    <source>
        <dbReference type="ARBA" id="ARBA00022801"/>
    </source>
</evidence>
<evidence type="ECO:0000256" key="1">
    <source>
        <dbReference type="ARBA" id="ARBA00022500"/>
    </source>
</evidence>
<keyword evidence="5" id="KW-1185">Reference proteome</keyword>
<dbReference type="InterPro" id="IPR005659">
    <property type="entry name" value="Chemorcpt_Glu_NH3ase_CheD"/>
</dbReference>
<protein>
    <recommendedName>
        <fullName evidence="3">Probable chemoreceptor glutamine deamidase CheD</fullName>
        <ecNumber evidence="3">3.5.1.44</ecNumber>
    </recommendedName>
</protein>
<dbReference type="InterPro" id="IPR011324">
    <property type="entry name" value="Cytotoxic_necrot_fac-like_cat"/>
</dbReference>
<organism evidence="4 5">
    <name type="scientific">Malonomonas rubra DSM 5091</name>
    <dbReference type="NCBI Taxonomy" id="1122189"/>
    <lineage>
        <taxon>Bacteria</taxon>
        <taxon>Pseudomonadati</taxon>
        <taxon>Thermodesulfobacteriota</taxon>
        <taxon>Desulfuromonadia</taxon>
        <taxon>Desulfuromonadales</taxon>
        <taxon>Geopsychrobacteraceae</taxon>
        <taxon>Malonomonas</taxon>
    </lineage>
</organism>
<dbReference type="EC" id="3.5.1.44" evidence="3"/>
<dbReference type="GO" id="GO:0050568">
    <property type="term" value="F:protein-glutamine glutaminase activity"/>
    <property type="evidence" value="ECO:0007669"/>
    <property type="project" value="UniProtKB-UniRule"/>
</dbReference>
<dbReference type="PANTHER" id="PTHR35147">
    <property type="entry name" value="CHEMORECEPTOR GLUTAMINE DEAMIDASE CHED-RELATED"/>
    <property type="match status" value="1"/>
</dbReference>
<evidence type="ECO:0000256" key="3">
    <source>
        <dbReference type="HAMAP-Rule" id="MF_01440"/>
    </source>
</evidence>
<keyword evidence="1 3" id="KW-0145">Chemotaxis</keyword>
<keyword evidence="2 3" id="KW-0378">Hydrolase</keyword>
<dbReference type="STRING" id="1122189.SAMN02745165_03500"/>
<evidence type="ECO:0000313" key="5">
    <source>
        <dbReference type="Proteomes" id="UP000184171"/>
    </source>
</evidence>
<proteinExistence type="inferred from homology"/>
<dbReference type="AlphaFoldDB" id="A0A1M6N3T8"/>
<dbReference type="HAMAP" id="MF_01440">
    <property type="entry name" value="CheD"/>
    <property type="match status" value="1"/>
</dbReference>
<dbReference type="PANTHER" id="PTHR35147:SF3">
    <property type="entry name" value="CHEMORECEPTOR GLUTAMINE DEAMIDASE CHED 1-RELATED"/>
    <property type="match status" value="1"/>
</dbReference>
<dbReference type="Gene3D" id="3.30.1330.200">
    <property type="match status" value="1"/>
</dbReference>
<evidence type="ECO:0000313" key="4">
    <source>
        <dbReference type="EMBL" id="SHJ90359.1"/>
    </source>
</evidence>
<name>A0A1M6N3T8_MALRU</name>
<comment type="catalytic activity">
    <reaction evidence="3">
        <text>L-glutaminyl-[protein] + H2O = L-glutamyl-[protein] + NH4(+)</text>
        <dbReference type="Rhea" id="RHEA:16441"/>
        <dbReference type="Rhea" id="RHEA-COMP:10207"/>
        <dbReference type="Rhea" id="RHEA-COMP:10208"/>
        <dbReference type="ChEBI" id="CHEBI:15377"/>
        <dbReference type="ChEBI" id="CHEBI:28938"/>
        <dbReference type="ChEBI" id="CHEBI:29973"/>
        <dbReference type="ChEBI" id="CHEBI:30011"/>
        <dbReference type="EC" id="3.5.1.44"/>
    </reaction>
</comment>
<reference evidence="4 5" key="1">
    <citation type="submission" date="2016-11" db="EMBL/GenBank/DDBJ databases">
        <authorList>
            <person name="Jaros S."/>
            <person name="Januszkiewicz K."/>
            <person name="Wedrychowicz H."/>
        </authorList>
    </citation>
    <scope>NUCLEOTIDE SEQUENCE [LARGE SCALE GENOMIC DNA]</scope>
    <source>
        <strain evidence="4 5">DSM 5091</strain>
    </source>
</reference>
<comment type="function">
    <text evidence="3">Probably deamidates glutamine residues to glutamate on methyl-accepting chemotaxis receptors (MCPs), playing an important role in chemotaxis.</text>
</comment>
<comment type="similarity">
    <text evidence="3">Belongs to the CheD family.</text>
</comment>
<dbReference type="CDD" id="cd16352">
    <property type="entry name" value="CheD"/>
    <property type="match status" value="1"/>
</dbReference>
<dbReference type="Pfam" id="PF03975">
    <property type="entry name" value="CheD"/>
    <property type="match status" value="1"/>
</dbReference>
<dbReference type="Proteomes" id="UP000184171">
    <property type="component" value="Unassembled WGS sequence"/>
</dbReference>
<dbReference type="SUPFAM" id="SSF64438">
    <property type="entry name" value="CNF1/YfiH-like putative cysteine hydrolases"/>
    <property type="match status" value="1"/>
</dbReference>
<sequence>MIVDLKTALEEKKRYQVSPGEHAIATGDVVLTTLLGSCVAACLYDPVNRIVGMNHFMLASRKYIPENRPFLSEAGRYGVNAMELLINGMLAKGAQVENLQAKAFGGANVLPALNRLHSQGSVGEINIRFLRNFLQRENIPLKSSNLGGTQGMLIHFFSADYSVYVKPVGKGLSSNIAVKEQRFADKALEKRERKAPEVELWYPRR</sequence>
<dbReference type="GO" id="GO:0006935">
    <property type="term" value="P:chemotaxis"/>
    <property type="evidence" value="ECO:0007669"/>
    <property type="project" value="UniProtKB-UniRule"/>
</dbReference>
<dbReference type="InterPro" id="IPR038592">
    <property type="entry name" value="CheD-like_sf"/>
</dbReference>
<accession>A0A1M6N3T8</accession>
<gene>
    <name evidence="3" type="primary">cheD</name>
    <name evidence="4" type="ORF">SAMN02745165_03500</name>
</gene>
<dbReference type="EMBL" id="FQZT01000024">
    <property type="protein sequence ID" value="SHJ90359.1"/>
    <property type="molecule type" value="Genomic_DNA"/>
</dbReference>